<accession>A0A916S0S4</accession>
<organism evidence="6 7">
    <name type="scientific">Nitratireductor aestuarii</name>
    <dbReference type="NCBI Taxonomy" id="1735103"/>
    <lineage>
        <taxon>Bacteria</taxon>
        <taxon>Pseudomonadati</taxon>
        <taxon>Pseudomonadota</taxon>
        <taxon>Alphaproteobacteria</taxon>
        <taxon>Hyphomicrobiales</taxon>
        <taxon>Phyllobacteriaceae</taxon>
        <taxon>Nitratireductor</taxon>
    </lineage>
</organism>
<sequence>MQRLRENFDTLPPRLKVAARFLIDSPTEVALLSMREQARKANVQPATMTRLAQWLGFAGFDELKTLYADALRNDAGSFTSRSIQLLERRESRGDLGLITDYVDTTLAYIENLKSPALAEAMLAASYCLSSASTIYTAGVRSAFPIAFQIAYVSSYFSEHVVLLDGAGGIGADRLRNAGSSDVLIVTSVQPYATLTVSLVQEAKKRGVKVIAITDSVLSPVGRLATVAIPVQKLSPSFFDTFAPAFVVGEILVALFAAHHGKAGTTKIEMTEKHLRDAGEFFEK</sequence>
<dbReference type="PROSITE" id="PS51071">
    <property type="entry name" value="HTH_RPIR"/>
    <property type="match status" value="1"/>
</dbReference>
<dbReference type="InterPro" id="IPR046348">
    <property type="entry name" value="SIS_dom_sf"/>
</dbReference>
<dbReference type="SUPFAM" id="SSF46689">
    <property type="entry name" value="Homeodomain-like"/>
    <property type="match status" value="1"/>
</dbReference>
<dbReference type="InterPro" id="IPR009057">
    <property type="entry name" value="Homeodomain-like_sf"/>
</dbReference>
<evidence type="ECO:0000259" key="5">
    <source>
        <dbReference type="PROSITE" id="PS51464"/>
    </source>
</evidence>
<reference evidence="6" key="2">
    <citation type="submission" date="2020-09" db="EMBL/GenBank/DDBJ databases">
        <authorList>
            <person name="Sun Q."/>
            <person name="Zhou Y."/>
        </authorList>
    </citation>
    <scope>NUCLEOTIDE SEQUENCE</scope>
    <source>
        <strain evidence="6">CGMCC 1.15320</strain>
    </source>
</reference>
<dbReference type="CDD" id="cd05013">
    <property type="entry name" value="SIS_RpiR"/>
    <property type="match status" value="1"/>
</dbReference>
<evidence type="ECO:0000313" key="7">
    <source>
        <dbReference type="Proteomes" id="UP000636264"/>
    </source>
</evidence>
<dbReference type="InterPro" id="IPR047640">
    <property type="entry name" value="RpiR-like"/>
</dbReference>
<proteinExistence type="predicted"/>
<dbReference type="GO" id="GO:0097367">
    <property type="term" value="F:carbohydrate derivative binding"/>
    <property type="evidence" value="ECO:0007669"/>
    <property type="project" value="InterPro"/>
</dbReference>
<evidence type="ECO:0000259" key="4">
    <source>
        <dbReference type="PROSITE" id="PS51071"/>
    </source>
</evidence>
<dbReference type="GO" id="GO:0003677">
    <property type="term" value="F:DNA binding"/>
    <property type="evidence" value="ECO:0007669"/>
    <property type="project" value="UniProtKB-KW"/>
</dbReference>
<dbReference type="Gene3D" id="1.10.10.10">
    <property type="entry name" value="Winged helix-like DNA-binding domain superfamily/Winged helix DNA-binding domain"/>
    <property type="match status" value="1"/>
</dbReference>
<dbReference type="EMBL" id="BMIF01000015">
    <property type="protein sequence ID" value="GGA79102.1"/>
    <property type="molecule type" value="Genomic_DNA"/>
</dbReference>
<dbReference type="PANTHER" id="PTHR30514:SF18">
    <property type="entry name" value="RPIR-FAMILY TRANSCRIPTIONAL REGULATOR"/>
    <property type="match status" value="1"/>
</dbReference>
<dbReference type="Pfam" id="PF01380">
    <property type="entry name" value="SIS"/>
    <property type="match status" value="1"/>
</dbReference>
<keyword evidence="7" id="KW-1185">Reference proteome</keyword>
<protein>
    <submittedName>
        <fullName evidence="6">Transcriptional regulator</fullName>
    </submittedName>
</protein>
<dbReference type="InterPro" id="IPR001347">
    <property type="entry name" value="SIS_dom"/>
</dbReference>
<feature type="domain" description="SIS" evidence="5">
    <location>
        <begin position="124"/>
        <end position="261"/>
    </location>
</feature>
<dbReference type="Proteomes" id="UP000636264">
    <property type="component" value="Unassembled WGS sequence"/>
</dbReference>
<evidence type="ECO:0000256" key="1">
    <source>
        <dbReference type="ARBA" id="ARBA00023015"/>
    </source>
</evidence>
<evidence type="ECO:0000256" key="3">
    <source>
        <dbReference type="ARBA" id="ARBA00023163"/>
    </source>
</evidence>
<evidence type="ECO:0000313" key="6">
    <source>
        <dbReference type="EMBL" id="GGA79102.1"/>
    </source>
</evidence>
<comment type="caution">
    <text evidence="6">The sequence shown here is derived from an EMBL/GenBank/DDBJ whole genome shotgun (WGS) entry which is preliminary data.</text>
</comment>
<keyword evidence="3" id="KW-0804">Transcription</keyword>
<dbReference type="GO" id="GO:0003700">
    <property type="term" value="F:DNA-binding transcription factor activity"/>
    <property type="evidence" value="ECO:0007669"/>
    <property type="project" value="InterPro"/>
</dbReference>
<dbReference type="InterPro" id="IPR000281">
    <property type="entry name" value="HTH_RpiR"/>
</dbReference>
<name>A0A916S0S4_9HYPH</name>
<dbReference type="GO" id="GO:1901135">
    <property type="term" value="P:carbohydrate derivative metabolic process"/>
    <property type="evidence" value="ECO:0007669"/>
    <property type="project" value="InterPro"/>
</dbReference>
<gene>
    <name evidence="6" type="ORF">GCM10011385_36590</name>
</gene>
<dbReference type="PANTHER" id="PTHR30514">
    <property type="entry name" value="GLUCOKINASE"/>
    <property type="match status" value="1"/>
</dbReference>
<dbReference type="Pfam" id="PF01418">
    <property type="entry name" value="HTH_6"/>
    <property type="match status" value="1"/>
</dbReference>
<dbReference type="InterPro" id="IPR036388">
    <property type="entry name" value="WH-like_DNA-bd_sf"/>
</dbReference>
<dbReference type="AlphaFoldDB" id="A0A916S0S4"/>
<dbReference type="InterPro" id="IPR035472">
    <property type="entry name" value="RpiR-like_SIS"/>
</dbReference>
<dbReference type="PROSITE" id="PS51464">
    <property type="entry name" value="SIS"/>
    <property type="match status" value="1"/>
</dbReference>
<evidence type="ECO:0000256" key="2">
    <source>
        <dbReference type="ARBA" id="ARBA00023125"/>
    </source>
</evidence>
<dbReference type="SUPFAM" id="SSF53697">
    <property type="entry name" value="SIS domain"/>
    <property type="match status" value="1"/>
</dbReference>
<feature type="domain" description="HTH rpiR-type" evidence="4">
    <location>
        <begin position="1"/>
        <end position="74"/>
    </location>
</feature>
<keyword evidence="1" id="KW-0805">Transcription regulation</keyword>
<dbReference type="Gene3D" id="3.40.50.10490">
    <property type="entry name" value="Glucose-6-phosphate isomerase like protein, domain 1"/>
    <property type="match status" value="1"/>
</dbReference>
<keyword evidence="2" id="KW-0238">DNA-binding</keyword>
<reference evidence="6" key="1">
    <citation type="journal article" date="2014" name="Int. J. Syst. Evol. Microbiol.">
        <title>Complete genome sequence of Corynebacterium casei LMG S-19264T (=DSM 44701T), isolated from a smear-ripened cheese.</title>
        <authorList>
            <consortium name="US DOE Joint Genome Institute (JGI-PGF)"/>
            <person name="Walter F."/>
            <person name="Albersmeier A."/>
            <person name="Kalinowski J."/>
            <person name="Ruckert C."/>
        </authorList>
    </citation>
    <scope>NUCLEOTIDE SEQUENCE</scope>
    <source>
        <strain evidence="6">CGMCC 1.15320</strain>
    </source>
</reference>